<dbReference type="Proteomes" id="UP000309997">
    <property type="component" value="Unassembled WGS sequence"/>
</dbReference>
<name>A0ACC4CVV3_POPAL</name>
<evidence type="ECO:0000313" key="2">
    <source>
        <dbReference type="Proteomes" id="UP000309997"/>
    </source>
</evidence>
<evidence type="ECO:0000313" key="1">
    <source>
        <dbReference type="EMBL" id="KAL3608997.1"/>
    </source>
</evidence>
<keyword evidence="2" id="KW-1185">Reference proteome</keyword>
<dbReference type="EMBL" id="RCHU02000001">
    <property type="protein sequence ID" value="KAL3608997.1"/>
    <property type="molecule type" value="Genomic_DNA"/>
</dbReference>
<comment type="caution">
    <text evidence="1">The sequence shown here is derived from an EMBL/GenBank/DDBJ whole genome shotgun (WGS) entry which is preliminary data.</text>
</comment>
<accession>A0ACC4CVV3</accession>
<sequence>MLGTLESPEELTNQLIQLERHFNTLELRSFGGNDGSHSDRIALQSRQVPSRHFQSLNSLQNTMSSQLAAAEQLSESLSKGSKESPVEQKEVKNELFETIGIPYDASFSSPDATEVSDTSSLKKLLLSPGSTATKGKSRRHRASAMKSCDPETSRRRRDSLDQSRASFEPTNTTVKRVLLQESQKKSVDRSSLLKDSQDVSSSLVDRSAVHQENRTFPSSFSHPSESKGLQYGFTKRAVEIKPPAAFKLATDPLLPSHPLALRETYNMNADKSKSMFSHIEEPKSVLINETKSIQQNETNLNKKSAVSTVSPTQTSLFPKKPNEIFVSTYSTALAKSAIESLKNGPATTKGSFFKSASKNHEPPCSSVGATPVAPALPGKVPRINVATSTSQPSEKASSSPAVSISLSVSSSTMINILANIPSSVSTLISSGTMPSSTASTSLSSVSFPLFYLLPVHYLFRPPRQCYPHILHL</sequence>
<proteinExistence type="predicted"/>
<reference evidence="1 2" key="1">
    <citation type="journal article" date="2024" name="Plant Biotechnol. J.">
        <title>Genome and CRISPR/Cas9 system of a widespread forest tree (Populus alba) in the world.</title>
        <authorList>
            <person name="Liu Y.J."/>
            <person name="Jiang P.F."/>
            <person name="Han X.M."/>
            <person name="Li X.Y."/>
            <person name="Wang H.M."/>
            <person name="Wang Y.J."/>
            <person name="Wang X.X."/>
            <person name="Zeng Q.Y."/>
        </authorList>
    </citation>
    <scope>NUCLEOTIDE SEQUENCE [LARGE SCALE GENOMIC DNA]</scope>
    <source>
        <strain evidence="2">cv. PAL-ZL1</strain>
    </source>
</reference>
<organism evidence="1 2">
    <name type="scientific">Populus alba</name>
    <name type="common">White poplar</name>
    <dbReference type="NCBI Taxonomy" id="43335"/>
    <lineage>
        <taxon>Eukaryota</taxon>
        <taxon>Viridiplantae</taxon>
        <taxon>Streptophyta</taxon>
        <taxon>Embryophyta</taxon>
        <taxon>Tracheophyta</taxon>
        <taxon>Spermatophyta</taxon>
        <taxon>Magnoliopsida</taxon>
        <taxon>eudicotyledons</taxon>
        <taxon>Gunneridae</taxon>
        <taxon>Pentapetalae</taxon>
        <taxon>rosids</taxon>
        <taxon>fabids</taxon>
        <taxon>Malpighiales</taxon>
        <taxon>Salicaceae</taxon>
        <taxon>Saliceae</taxon>
        <taxon>Populus</taxon>
    </lineage>
</organism>
<gene>
    <name evidence="1" type="ORF">D5086_000017</name>
</gene>
<protein>
    <submittedName>
        <fullName evidence="1">Uncharacterized protein</fullName>
    </submittedName>
</protein>